<accession>V8NFS7</accession>
<dbReference type="EMBL" id="AZIM01004647">
    <property type="protein sequence ID" value="ETE60468.1"/>
    <property type="molecule type" value="Genomic_DNA"/>
</dbReference>
<proteinExistence type="predicted"/>
<comment type="caution">
    <text evidence="2">The sequence shown here is derived from an EMBL/GenBank/DDBJ whole genome shotgun (WGS) entry which is preliminary data.</text>
</comment>
<organism evidence="2 3">
    <name type="scientific">Ophiophagus hannah</name>
    <name type="common">King cobra</name>
    <name type="synonym">Naja hannah</name>
    <dbReference type="NCBI Taxonomy" id="8665"/>
    <lineage>
        <taxon>Eukaryota</taxon>
        <taxon>Metazoa</taxon>
        <taxon>Chordata</taxon>
        <taxon>Craniata</taxon>
        <taxon>Vertebrata</taxon>
        <taxon>Euteleostomi</taxon>
        <taxon>Lepidosauria</taxon>
        <taxon>Squamata</taxon>
        <taxon>Bifurcata</taxon>
        <taxon>Unidentata</taxon>
        <taxon>Episquamata</taxon>
        <taxon>Toxicofera</taxon>
        <taxon>Serpentes</taxon>
        <taxon>Colubroidea</taxon>
        <taxon>Elapidae</taxon>
        <taxon>Elapinae</taxon>
        <taxon>Ophiophagus</taxon>
    </lineage>
</organism>
<sequence>MARGPPFLQSTSGQDKKHQRRPPRSLPLSYNSVRVSCSSRGLDWMTSKLERGGGVGLDDRQGFLDDLQGPFPPYHSRSFLENPNRLFFSLPGSLPRMVQPEHGVEEDPPKTWRARNFATACKVRGNVKSGGIKMIILYRIGFSFWASWIWGVGPSSTYDHPFSNRHHNGPRNRETLGPFLTLTTMATKLGKLGDWHIVLFLLFRPELHCRMSTLVAKRVRGRPGRHQYEPIAERPNLRQSLSANNSPFSQLRSPWIWDAWPPTHIYDGCRDLGPCFTLMTVTASPWFRDPNSNAWQLTCIYNRGHAILMQLPDERKPTDKMDSLSVCLTHLTTGPRKVLTRDKIHFEQQSRLVAETHFSTVVMRVTEILEPIGVDLTTLIDVTAGEPKWAFCLRQSLEVWSPSFLKQAHWGIMGIEVPPSSSCQVLKIER</sequence>
<keyword evidence="3" id="KW-1185">Reference proteome</keyword>
<protein>
    <submittedName>
        <fullName evidence="2">Uncharacterized protein</fullName>
    </submittedName>
</protein>
<dbReference type="Proteomes" id="UP000018936">
    <property type="component" value="Unassembled WGS sequence"/>
</dbReference>
<evidence type="ECO:0000256" key="1">
    <source>
        <dbReference type="SAM" id="MobiDB-lite"/>
    </source>
</evidence>
<name>V8NFS7_OPHHA</name>
<feature type="region of interest" description="Disordered" evidence="1">
    <location>
        <begin position="1"/>
        <end position="30"/>
    </location>
</feature>
<gene>
    <name evidence="2" type="ORF">L345_13792</name>
</gene>
<feature type="non-terminal residue" evidence="2">
    <location>
        <position position="1"/>
    </location>
</feature>
<evidence type="ECO:0000313" key="3">
    <source>
        <dbReference type="Proteomes" id="UP000018936"/>
    </source>
</evidence>
<evidence type="ECO:0000313" key="2">
    <source>
        <dbReference type="EMBL" id="ETE60468.1"/>
    </source>
</evidence>
<reference evidence="2 3" key="1">
    <citation type="journal article" date="2013" name="Proc. Natl. Acad. Sci. U.S.A.">
        <title>The king cobra genome reveals dynamic gene evolution and adaptation in the snake venom system.</title>
        <authorList>
            <person name="Vonk F.J."/>
            <person name="Casewell N.R."/>
            <person name="Henkel C.V."/>
            <person name="Heimberg A.M."/>
            <person name="Jansen H.J."/>
            <person name="McCleary R.J."/>
            <person name="Kerkkamp H.M."/>
            <person name="Vos R.A."/>
            <person name="Guerreiro I."/>
            <person name="Calvete J.J."/>
            <person name="Wuster W."/>
            <person name="Woods A.E."/>
            <person name="Logan J.M."/>
            <person name="Harrison R.A."/>
            <person name="Castoe T.A."/>
            <person name="de Koning A.P."/>
            <person name="Pollock D.D."/>
            <person name="Yandell M."/>
            <person name="Calderon D."/>
            <person name="Renjifo C."/>
            <person name="Currier R.B."/>
            <person name="Salgado D."/>
            <person name="Pla D."/>
            <person name="Sanz L."/>
            <person name="Hyder A.S."/>
            <person name="Ribeiro J.M."/>
            <person name="Arntzen J.W."/>
            <person name="van den Thillart G.E."/>
            <person name="Boetzer M."/>
            <person name="Pirovano W."/>
            <person name="Dirks R.P."/>
            <person name="Spaink H.P."/>
            <person name="Duboule D."/>
            <person name="McGlinn E."/>
            <person name="Kini R.M."/>
            <person name="Richardson M.K."/>
        </authorList>
    </citation>
    <scope>NUCLEOTIDE SEQUENCE</scope>
    <source>
        <tissue evidence="2">Blood</tissue>
    </source>
</reference>
<dbReference type="AlphaFoldDB" id="V8NFS7"/>